<keyword evidence="4" id="KW-1185">Reference proteome</keyword>
<dbReference type="RefSeq" id="WP_136835592.1">
    <property type="nucleotide sequence ID" value="NZ_SWBQ01000002.1"/>
</dbReference>
<feature type="domain" description="HTH cro/C1-type" evidence="2">
    <location>
        <begin position="11"/>
        <end position="65"/>
    </location>
</feature>
<protein>
    <submittedName>
        <fullName evidence="3">Helix-turn-helix domain-containing protein</fullName>
    </submittedName>
</protein>
<dbReference type="SMART" id="SM00530">
    <property type="entry name" value="HTH_XRE"/>
    <property type="match status" value="1"/>
</dbReference>
<dbReference type="AlphaFoldDB" id="A0A4V5NZ82"/>
<proteinExistence type="predicted"/>
<dbReference type="InterPro" id="IPR001387">
    <property type="entry name" value="Cro/C1-type_HTH"/>
</dbReference>
<evidence type="ECO:0000259" key="2">
    <source>
        <dbReference type="PROSITE" id="PS50943"/>
    </source>
</evidence>
<dbReference type="Gene3D" id="1.10.260.40">
    <property type="entry name" value="lambda repressor-like DNA-binding domains"/>
    <property type="match status" value="1"/>
</dbReference>
<accession>A0A4V5NZ82</accession>
<evidence type="ECO:0000256" key="1">
    <source>
        <dbReference type="ARBA" id="ARBA00022737"/>
    </source>
</evidence>
<dbReference type="SUPFAM" id="SSF47413">
    <property type="entry name" value="lambda repressor-like DNA-binding domains"/>
    <property type="match status" value="1"/>
</dbReference>
<gene>
    <name evidence="3" type="ORF">FA047_08770</name>
</gene>
<dbReference type="EMBL" id="SWBQ01000002">
    <property type="protein sequence ID" value="TKC07338.1"/>
    <property type="molecule type" value="Genomic_DNA"/>
</dbReference>
<dbReference type="Gene3D" id="2.160.20.80">
    <property type="entry name" value="E3 ubiquitin-protein ligase SopA"/>
    <property type="match status" value="3"/>
</dbReference>
<dbReference type="CDD" id="cd00093">
    <property type="entry name" value="HTH_XRE"/>
    <property type="match status" value="1"/>
</dbReference>
<dbReference type="InterPro" id="IPR010982">
    <property type="entry name" value="Lambda_DNA-bd_dom_sf"/>
</dbReference>
<sequence length="341" mass="38023">MLNTRMIGNKIAEARKKINISQAQLAERLFISPQAVGKWERGESMPDIITFTRLSEIFGVDLNYFSGDFGPENVGAVEHLIQEAVVQTSGKREKKLSWDMSYGSWIDADFSGLKNLHEKFSSSNMQRCKFIGSDLSGLLLKSNNLDSCDFSGSDISGSLVQSSHLDNNLFKDSSLKTAKFLKSYIKCCDFSGSDISSSEIQRSHLSSSLFKNSSLKDAEFLKSHIEGCDFSGADFTGMTFKSGGFENSKIAGAMWNNSSFIDTQIADIVFEGTLEDCYFEDCVFNWVKFQNVTLTNTFFKNNRFKRIRFVDCVADRITYEFLKTTKADLSGLALLSLSCGA</sequence>
<dbReference type="GO" id="GO:0003677">
    <property type="term" value="F:DNA binding"/>
    <property type="evidence" value="ECO:0007669"/>
    <property type="project" value="InterPro"/>
</dbReference>
<organism evidence="3 4">
    <name type="scientific">Pedobacter frigoris</name>
    <dbReference type="NCBI Taxonomy" id="2571272"/>
    <lineage>
        <taxon>Bacteria</taxon>
        <taxon>Pseudomonadati</taxon>
        <taxon>Bacteroidota</taxon>
        <taxon>Sphingobacteriia</taxon>
        <taxon>Sphingobacteriales</taxon>
        <taxon>Sphingobacteriaceae</taxon>
        <taxon>Pedobacter</taxon>
    </lineage>
</organism>
<name>A0A4V5NZ82_9SPHI</name>
<evidence type="ECO:0000313" key="3">
    <source>
        <dbReference type="EMBL" id="TKC07338.1"/>
    </source>
</evidence>
<dbReference type="Proteomes" id="UP000307244">
    <property type="component" value="Unassembled WGS sequence"/>
</dbReference>
<dbReference type="PANTHER" id="PTHR47485">
    <property type="entry name" value="THYLAKOID LUMENAL 17.4 KDA PROTEIN, CHLOROPLASTIC"/>
    <property type="match status" value="1"/>
</dbReference>
<keyword evidence="1" id="KW-0677">Repeat</keyword>
<dbReference type="InterPro" id="IPR001646">
    <property type="entry name" value="5peptide_repeat"/>
</dbReference>
<dbReference type="Pfam" id="PF00805">
    <property type="entry name" value="Pentapeptide"/>
    <property type="match status" value="1"/>
</dbReference>
<dbReference type="SUPFAM" id="SSF141571">
    <property type="entry name" value="Pentapeptide repeat-like"/>
    <property type="match status" value="2"/>
</dbReference>
<dbReference type="Pfam" id="PF13599">
    <property type="entry name" value="Pentapeptide_4"/>
    <property type="match status" value="1"/>
</dbReference>
<dbReference type="PANTHER" id="PTHR47485:SF1">
    <property type="entry name" value="THYLAKOID LUMENAL 17.4 KDA PROTEIN, CHLOROPLASTIC"/>
    <property type="match status" value="1"/>
</dbReference>
<reference evidence="3 4" key="1">
    <citation type="submission" date="2019-04" db="EMBL/GenBank/DDBJ databases">
        <title>Pedobacter sp. RP-3-15 sp. nov., isolated from Arctic soil.</title>
        <authorList>
            <person name="Dahal R.H."/>
            <person name="Kim D.-U."/>
        </authorList>
    </citation>
    <scope>NUCLEOTIDE SEQUENCE [LARGE SCALE GENOMIC DNA]</scope>
    <source>
        <strain evidence="3 4">RP-3-15</strain>
    </source>
</reference>
<dbReference type="OrthoDB" id="9812495at2"/>
<dbReference type="PROSITE" id="PS50943">
    <property type="entry name" value="HTH_CROC1"/>
    <property type="match status" value="1"/>
</dbReference>
<comment type="caution">
    <text evidence="3">The sequence shown here is derived from an EMBL/GenBank/DDBJ whole genome shotgun (WGS) entry which is preliminary data.</text>
</comment>
<evidence type="ECO:0000313" key="4">
    <source>
        <dbReference type="Proteomes" id="UP000307244"/>
    </source>
</evidence>
<dbReference type="Pfam" id="PF01381">
    <property type="entry name" value="HTH_3"/>
    <property type="match status" value="1"/>
</dbReference>